<dbReference type="RefSeq" id="WP_033191769.1">
    <property type="nucleotide sequence ID" value="NZ_CP014334.2"/>
</dbReference>
<keyword evidence="3" id="KW-1185">Reference proteome</keyword>
<evidence type="ECO:0000313" key="2">
    <source>
        <dbReference type="EMBL" id="AMW32733.1"/>
    </source>
</evidence>
<proteinExistence type="predicted"/>
<dbReference type="Proteomes" id="UP000093740">
    <property type="component" value="Chromosome"/>
</dbReference>
<protein>
    <submittedName>
        <fullName evidence="2">Uncharacterized protein</fullName>
    </submittedName>
</protein>
<keyword evidence="1" id="KW-0472">Membrane</keyword>
<reference evidence="2 3" key="1">
    <citation type="journal article" date="2015" name="Stand. Genomic Sci.">
        <title>Genome sequence of a native-feather degrading extremely thermophilic Eubacterium, Fervidobacterium islandicum AW-1.</title>
        <authorList>
            <person name="Lee Y.J."/>
            <person name="Jeong H."/>
            <person name="Park G.S."/>
            <person name="Kwak Y."/>
            <person name="Lee S.J."/>
            <person name="Lee S.J."/>
            <person name="Park M.K."/>
            <person name="Kim J.Y."/>
            <person name="Kang H.K."/>
            <person name="Shin J.H."/>
            <person name="Lee D.W."/>
        </authorList>
    </citation>
    <scope>NUCLEOTIDE SEQUENCE [LARGE SCALE GENOMIC DNA]</scope>
    <source>
        <strain evidence="2 3">AW-1</strain>
    </source>
</reference>
<evidence type="ECO:0000256" key="1">
    <source>
        <dbReference type="SAM" id="Phobius"/>
    </source>
</evidence>
<gene>
    <name evidence="2" type="ORF">NA23_05215</name>
</gene>
<keyword evidence="1" id="KW-0812">Transmembrane</keyword>
<keyword evidence="1" id="KW-1133">Transmembrane helix</keyword>
<feature type="transmembrane region" description="Helical" evidence="1">
    <location>
        <begin position="6"/>
        <end position="30"/>
    </location>
</feature>
<name>A0AAI8CLF6_FERIS</name>
<dbReference type="KEGG" id="fia:NA23_05215"/>
<evidence type="ECO:0000313" key="3">
    <source>
        <dbReference type="Proteomes" id="UP000093740"/>
    </source>
</evidence>
<organism evidence="2 3">
    <name type="scientific">Fervidobacterium islandicum</name>
    <dbReference type="NCBI Taxonomy" id="2423"/>
    <lineage>
        <taxon>Bacteria</taxon>
        <taxon>Thermotogati</taxon>
        <taxon>Thermotogota</taxon>
        <taxon>Thermotogae</taxon>
        <taxon>Thermotogales</taxon>
        <taxon>Fervidobacteriaceae</taxon>
        <taxon>Fervidobacterium</taxon>
    </lineage>
</organism>
<dbReference type="EMBL" id="CP014334">
    <property type="protein sequence ID" value="AMW32733.1"/>
    <property type="molecule type" value="Genomic_DNA"/>
</dbReference>
<feature type="transmembrane region" description="Helical" evidence="1">
    <location>
        <begin position="51"/>
        <end position="68"/>
    </location>
</feature>
<accession>A0AAI8CLF6</accession>
<dbReference type="AlphaFoldDB" id="A0AAI8CLF6"/>
<sequence>MKISYIISNVLFIAFVVSLLVAIIFFEIGLRAFRKQNERKSKESNSLGFRWLLYAGVLLLLSIVFSLIKF</sequence>